<reference evidence="16 17" key="1">
    <citation type="submission" date="2020-08" db="EMBL/GenBank/DDBJ databases">
        <authorList>
            <person name="Hejnol A."/>
        </authorList>
    </citation>
    <scope>NUCLEOTIDE SEQUENCE [LARGE SCALE GENOMIC DNA]</scope>
</reference>
<dbReference type="InterPro" id="IPR017978">
    <property type="entry name" value="GPCR_3_C"/>
</dbReference>
<dbReference type="PANTHER" id="PTHR10519:SF46">
    <property type="entry name" value="METABOTROPIC GABA-B RECEPTOR SUBTYPE 3, ISOFORM A"/>
    <property type="match status" value="1"/>
</dbReference>
<feature type="chain" id="PRO_5029475669" description="Gamma-aminobutyric acid type B receptor subunit 2" evidence="14">
    <location>
        <begin position="29"/>
        <end position="909"/>
    </location>
</feature>
<evidence type="ECO:0000256" key="10">
    <source>
        <dbReference type="ARBA" id="ARBA00023224"/>
    </source>
</evidence>
<gene>
    <name evidence="16" type="ORF">DGYR_LOCUS8370</name>
</gene>
<dbReference type="PROSITE" id="PS50259">
    <property type="entry name" value="G_PROTEIN_RECEP_F3_4"/>
    <property type="match status" value="1"/>
</dbReference>
<evidence type="ECO:0000256" key="4">
    <source>
        <dbReference type="ARBA" id="ARBA00022729"/>
    </source>
</evidence>
<evidence type="ECO:0000256" key="7">
    <source>
        <dbReference type="ARBA" id="ARBA00023136"/>
    </source>
</evidence>
<keyword evidence="8" id="KW-0675">Receptor</keyword>
<evidence type="ECO:0000256" key="14">
    <source>
        <dbReference type="SAM" id="SignalP"/>
    </source>
</evidence>
<evidence type="ECO:0000256" key="3">
    <source>
        <dbReference type="ARBA" id="ARBA00022692"/>
    </source>
</evidence>
<dbReference type="GO" id="GO:0004965">
    <property type="term" value="F:G protein-coupled GABA receptor activity"/>
    <property type="evidence" value="ECO:0007669"/>
    <property type="project" value="InterPro"/>
</dbReference>
<evidence type="ECO:0000256" key="6">
    <source>
        <dbReference type="ARBA" id="ARBA00023040"/>
    </source>
</evidence>
<dbReference type="Proteomes" id="UP000549394">
    <property type="component" value="Unassembled WGS sequence"/>
</dbReference>
<keyword evidence="4 14" id="KW-0732">Signal</keyword>
<keyword evidence="5 13" id="KW-1133">Transmembrane helix</keyword>
<dbReference type="CDD" id="cd06366">
    <property type="entry name" value="PBP1_GABAb_receptor"/>
    <property type="match status" value="1"/>
</dbReference>
<dbReference type="InterPro" id="IPR002455">
    <property type="entry name" value="GPCR3_GABA-B"/>
</dbReference>
<dbReference type="FunFam" id="3.40.50.2300:FF:000063">
    <property type="entry name" value="Gamma-aminobutyric acid type B receptor subunit"/>
    <property type="match status" value="1"/>
</dbReference>
<dbReference type="EMBL" id="CAJFCJ010000012">
    <property type="protein sequence ID" value="CAD5120252.1"/>
    <property type="molecule type" value="Genomic_DNA"/>
</dbReference>
<dbReference type="PRINTS" id="PR01177">
    <property type="entry name" value="GABAB1RECPTR"/>
</dbReference>
<keyword evidence="3 13" id="KW-0812">Transmembrane</keyword>
<evidence type="ECO:0000259" key="15">
    <source>
        <dbReference type="PROSITE" id="PS50259"/>
    </source>
</evidence>
<evidence type="ECO:0000256" key="9">
    <source>
        <dbReference type="ARBA" id="ARBA00023180"/>
    </source>
</evidence>
<protein>
    <recommendedName>
        <fullName evidence="11">Gamma-aminobutyric acid type B receptor subunit 2</fullName>
    </recommendedName>
</protein>
<dbReference type="InterPro" id="IPR000337">
    <property type="entry name" value="GPCR_3"/>
</dbReference>
<keyword evidence="10" id="KW-0807">Transducer</keyword>
<feature type="transmembrane region" description="Helical" evidence="13">
    <location>
        <begin position="456"/>
        <end position="480"/>
    </location>
</feature>
<evidence type="ECO:0000313" key="16">
    <source>
        <dbReference type="EMBL" id="CAD5120252.1"/>
    </source>
</evidence>
<keyword evidence="2" id="KW-1003">Cell membrane</keyword>
<evidence type="ECO:0000256" key="5">
    <source>
        <dbReference type="ARBA" id="ARBA00022989"/>
    </source>
</evidence>
<keyword evidence="17" id="KW-1185">Reference proteome</keyword>
<feature type="signal peptide" evidence="14">
    <location>
        <begin position="1"/>
        <end position="28"/>
    </location>
</feature>
<dbReference type="OrthoDB" id="411630at2759"/>
<comment type="caution">
    <text evidence="16">The sequence shown here is derived from an EMBL/GenBank/DDBJ whole genome shotgun (WGS) entry which is preliminary data.</text>
</comment>
<dbReference type="AlphaFoldDB" id="A0A7I8VVI9"/>
<sequence>MFAYRLLIGHQYALFFLCFGPFSCVGKASDCCSNSNVSERTRNGLLKVNIGGLFELENSTSKPEFIAANLAIDHVNKGGFVPGIRLSLFENDTKCDPGRGADAFYDFMYKKPKLFFLVGTKCSEISYGAVSPALSDREKYPTFFRTAAADSSHNDARIQFFRNFNWSTFATIHQDQEIFSLAINDLTRALEKANMTIEMATTFRGTGSDVSVKMNMLKEADARIIIGSFQEDAARQVFCEAYKLGLHSPRYIWVLHGWYSPSWWKDPKGTTCKSEELLIAVDGYISVDSVSVFRDAQTSDKGISGLTADEFATLLAKETNQIPSIHAPLAYDAIWALAYVLRKYQLNRYIPKLSDFNYSTKNGSEIVALLSNLLSNLEFTGVSGPVSFHGSDRQGVSVLEQNQRGMKRIVALFYPEKNSLDFNCKSCKQIYWKNGKVPKDKKMVITQAQRIDEDTFIAVCVISIFGITVAISFLIFNLYYRKLKYIKLSSPKLNDMALIGCILVYTSVILFGLDDGNVKEEHFAVICSSRAFLLAAGFSAAFGAMFTKTYRVHEIFTRAHSGIIRSKLLKDKQLLTIISALLFIDCAIILLWVAVDPMKRRTNNFTKESDDGDVTYIYKISHCDSEHSDTWLGALYAYKGALLIFGVYMAWETRHVKIPALNDSHYIGMNVYNVVLTSAIVVALSSILADRPTLCYAVVSGLIVVSTTSSLALLFLPKIYAIVKHNGNPVIVSTGITVEANTRRFVVEDKREVYYRAQVQNRVYKRQLAELDQEIIHLQDLLSISVPPVGPLSEDLLALLPIGEGESRDENQCMIRDYELERIEKRGETSKFLRKFSVATLLDKNNWLSNQGTCSLDENRRKSECFYSSNVEDFLKECQDIIKNRDYRENTPTSSVRGISESKEDESSL</sequence>
<dbReference type="SUPFAM" id="SSF53822">
    <property type="entry name" value="Periplasmic binding protein-like I"/>
    <property type="match status" value="1"/>
</dbReference>
<dbReference type="Gene3D" id="3.40.50.2300">
    <property type="match status" value="2"/>
</dbReference>
<evidence type="ECO:0000313" key="17">
    <source>
        <dbReference type="Proteomes" id="UP000549394"/>
    </source>
</evidence>
<accession>A0A7I8VVI9</accession>
<evidence type="ECO:0000256" key="12">
    <source>
        <dbReference type="SAM" id="MobiDB-lite"/>
    </source>
</evidence>
<feature type="transmembrane region" description="Helical" evidence="13">
    <location>
        <begin position="574"/>
        <end position="595"/>
    </location>
</feature>
<keyword evidence="6" id="KW-0297">G-protein coupled receptor</keyword>
<evidence type="ECO:0000256" key="1">
    <source>
        <dbReference type="ARBA" id="ARBA00004651"/>
    </source>
</evidence>
<feature type="transmembrane region" description="Helical" evidence="13">
    <location>
        <begin position="695"/>
        <end position="716"/>
    </location>
</feature>
<keyword evidence="9" id="KW-0325">Glycoprotein</keyword>
<dbReference type="PRINTS" id="PR00248">
    <property type="entry name" value="GPCRMGR"/>
</dbReference>
<proteinExistence type="predicted"/>
<dbReference type="InterPro" id="IPR001828">
    <property type="entry name" value="ANF_lig-bd_rcpt"/>
</dbReference>
<dbReference type="GO" id="GO:0038039">
    <property type="term" value="C:G protein-coupled receptor heterodimeric complex"/>
    <property type="evidence" value="ECO:0007669"/>
    <property type="project" value="TreeGrafter"/>
</dbReference>
<dbReference type="Pfam" id="PF00003">
    <property type="entry name" value="7tm_3"/>
    <property type="match status" value="1"/>
</dbReference>
<evidence type="ECO:0000256" key="11">
    <source>
        <dbReference type="ARBA" id="ARBA00073785"/>
    </source>
</evidence>
<dbReference type="CDD" id="cd15047">
    <property type="entry name" value="7tmC_GABA-B-like"/>
    <property type="match status" value="1"/>
</dbReference>
<feature type="transmembrane region" description="Helical" evidence="13">
    <location>
        <begin position="492"/>
        <end position="511"/>
    </location>
</feature>
<organism evidence="16 17">
    <name type="scientific">Dimorphilus gyrociliatus</name>
    <dbReference type="NCBI Taxonomy" id="2664684"/>
    <lineage>
        <taxon>Eukaryota</taxon>
        <taxon>Metazoa</taxon>
        <taxon>Spiralia</taxon>
        <taxon>Lophotrochozoa</taxon>
        <taxon>Annelida</taxon>
        <taxon>Polychaeta</taxon>
        <taxon>Polychaeta incertae sedis</taxon>
        <taxon>Dinophilidae</taxon>
        <taxon>Dimorphilus</taxon>
    </lineage>
</organism>
<feature type="compositionally biased region" description="Basic and acidic residues" evidence="12">
    <location>
        <begin position="900"/>
        <end position="909"/>
    </location>
</feature>
<dbReference type="GO" id="GO:0007214">
    <property type="term" value="P:gamma-aminobutyric acid signaling pathway"/>
    <property type="evidence" value="ECO:0007669"/>
    <property type="project" value="TreeGrafter"/>
</dbReference>
<feature type="transmembrane region" description="Helical" evidence="13">
    <location>
        <begin position="671"/>
        <end position="689"/>
    </location>
</feature>
<comment type="subcellular location">
    <subcellularLocation>
        <location evidence="1">Cell membrane</location>
        <topology evidence="1">Multi-pass membrane protein</topology>
    </subcellularLocation>
</comment>
<evidence type="ECO:0000256" key="2">
    <source>
        <dbReference type="ARBA" id="ARBA00022475"/>
    </source>
</evidence>
<evidence type="ECO:0000256" key="13">
    <source>
        <dbReference type="SAM" id="Phobius"/>
    </source>
</evidence>
<evidence type="ECO:0000256" key="8">
    <source>
        <dbReference type="ARBA" id="ARBA00023170"/>
    </source>
</evidence>
<feature type="transmembrane region" description="Helical" evidence="13">
    <location>
        <begin position="631"/>
        <end position="651"/>
    </location>
</feature>
<feature type="transmembrane region" description="Helical" evidence="13">
    <location>
        <begin position="523"/>
        <end position="546"/>
    </location>
</feature>
<name>A0A7I8VVI9_9ANNE</name>
<feature type="region of interest" description="Disordered" evidence="12">
    <location>
        <begin position="889"/>
        <end position="909"/>
    </location>
</feature>
<keyword evidence="7 13" id="KW-0472">Membrane</keyword>
<dbReference type="PRINTS" id="PR01176">
    <property type="entry name" value="GABABRECEPTR"/>
</dbReference>
<dbReference type="PANTHER" id="PTHR10519">
    <property type="entry name" value="GABA-B RECEPTOR"/>
    <property type="match status" value="1"/>
</dbReference>
<dbReference type="Pfam" id="PF01094">
    <property type="entry name" value="ANF_receptor"/>
    <property type="match status" value="1"/>
</dbReference>
<feature type="domain" description="G-protein coupled receptors family 3 profile" evidence="15">
    <location>
        <begin position="462"/>
        <end position="725"/>
    </location>
</feature>
<dbReference type="InterPro" id="IPR028082">
    <property type="entry name" value="Peripla_BP_I"/>
</dbReference>